<organism evidence="2 3">
    <name type="scientific">Rotaria sordida</name>
    <dbReference type="NCBI Taxonomy" id="392033"/>
    <lineage>
        <taxon>Eukaryota</taxon>
        <taxon>Metazoa</taxon>
        <taxon>Spiralia</taxon>
        <taxon>Gnathifera</taxon>
        <taxon>Rotifera</taxon>
        <taxon>Eurotatoria</taxon>
        <taxon>Bdelloidea</taxon>
        <taxon>Philodinida</taxon>
        <taxon>Philodinidae</taxon>
        <taxon>Rotaria</taxon>
    </lineage>
</organism>
<accession>A0A819Z0Z2</accession>
<feature type="region of interest" description="Disordered" evidence="1">
    <location>
        <begin position="1"/>
        <end position="20"/>
    </location>
</feature>
<gene>
    <name evidence="2" type="ORF">OTI717_LOCUS36993</name>
</gene>
<reference evidence="2" key="1">
    <citation type="submission" date="2021-02" db="EMBL/GenBank/DDBJ databases">
        <authorList>
            <person name="Nowell W R."/>
        </authorList>
    </citation>
    <scope>NUCLEOTIDE SEQUENCE</scope>
</reference>
<protein>
    <submittedName>
        <fullName evidence="2">Uncharacterized protein</fullName>
    </submittedName>
</protein>
<evidence type="ECO:0000256" key="1">
    <source>
        <dbReference type="SAM" id="MobiDB-lite"/>
    </source>
</evidence>
<evidence type="ECO:0000313" key="2">
    <source>
        <dbReference type="EMBL" id="CAF4166831.1"/>
    </source>
</evidence>
<proteinExistence type="predicted"/>
<evidence type="ECO:0000313" key="3">
    <source>
        <dbReference type="Proteomes" id="UP000663823"/>
    </source>
</evidence>
<dbReference type="Proteomes" id="UP000663823">
    <property type="component" value="Unassembled WGS sequence"/>
</dbReference>
<feature type="non-terminal residue" evidence="2">
    <location>
        <position position="1"/>
    </location>
</feature>
<dbReference type="EMBL" id="CAJOAX010016699">
    <property type="protein sequence ID" value="CAF4166831.1"/>
    <property type="molecule type" value="Genomic_DNA"/>
</dbReference>
<name>A0A819Z0Z2_9BILA</name>
<sequence>MKDELIENNNNDNDLKKKKKNFNDENKVTLNDINQLKNRVKSIGITFNEMKTIQ</sequence>
<dbReference type="AlphaFoldDB" id="A0A819Z0Z2"/>
<comment type="caution">
    <text evidence="2">The sequence shown here is derived from an EMBL/GenBank/DDBJ whole genome shotgun (WGS) entry which is preliminary data.</text>
</comment>